<dbReference type="EMBL" id="JBHMDI010000036">
    <property type="protein sequence ID" value="MFB9348961.1"/>
    <property type="molecule type" value="Genomic_DNA"/>
</dbReference>
<evidence type="ECO:0000313" key="2">
    <source>
        <dbReference type="Proteomes" id="UP001589753"/>
    </source>
</evidence>
<evidence type="ECO:0000313" key="1">
    <source>
        <dbReference type="EMBL" id="MFB9348961.1"/>
    </source>
</evidence>
<protein>
    <submittedName>
        <fullName evidence="1">Uncharacterized protein</fullName>
    </submittedName>
</protein>
<sequence>MSRPLTAAAGSSADWARVMPEAWKKGVENRPARSAPLPWAYTPLLAFTVAHYLVSLRVNGFTRDFDIAQADWRFALWPDSSKTVRIIEPHVNSRGRYLGSTPEAPLYSFREKTTHRQWQSVFGMEYTDGKGEYSAGDAAYRAALRDGAFDLIVLDGLTNPRVDDVIAGAVRGNPHYRLLANLPFRNSAGTGEYRIRVKTS</sequence>
<dbReference type="RefSeq" id="WP_380955993.1">
    <property type="nucleotide sequence ID" value="NZ_JBHMDI010000036.1"/>
</dbReference>
<accession>A0ABV5L9X0</accession>
<comment type="caution">
    <text evidence="1">The sequence shown here is derived from an EMBL/GenBank/DDBJ whole genome shotgun (WGS) entry which is preliminary data.</text>
</comment>
<reference evidence="1 2" key="1">
    <citation type="submission" date="2024-09" db="EMBL/GenBank/DDBJ databases">
        <authorList>
            <person name="Sun Q."/>
            <person name="Mori K."/>
        </authorList>
    </citation>
    <scope>NUCLEOTIDE SEQUENCE [LARGE SCALE GENOMIC DNA]</scope>
    <source>
        <strain evidence="1 2">JCM 9767</strain>
    </source>
</reference>
<name>A0ABV5L9X0_9ACTN</name>
<proteinExistence type="predicted"/>
<dbReference type="Proteomes" id="UP001589753">
    <property type="component" value="Unassembled WGS sequence"/>
</dbReference>
<gene>
    <name evidence="1" type="ORF">ACFFUA_16065</name>
</gene>
<keyword evidence="2" id="KW-1185">Reference proteome</keyword>
<organism evidence="1 2">
    <name type="scientific">Streptomyces heliomycini</name>
    <dbReference type="NCBI Taxonomy" id="284032"/>
    <lineage>
        <taxon>Bacteria</taxon>
        <taxon>Bacillati</taxon>
        <taxon>Actinomycetota</taxon>
        <taxon>Actinomycetes</taxon>
        <taxon>Kitasatosporales</taxon>
        <taxon>Streptomycetaceae</taxon>
        <taxon>Streptomyces</taxon>
    </lineage>
</organism>